<sequence length="129" mass="13763">MAERTNRWGFWARIDDRTSAMDAVRMSGLPVFLIGLTLMISGAVILMDPVGASGNGWSLLALSVPFVALGLALRGGAAALAPLASAVFIVMVAIEAWLAPSWGLLVRLLIGLVAISGLRGWWWLRKHPA</sequence>
<evidence type="ECO:0000256" key="1">
    <source>
        <dbReference type="SAM" id="Phobius"/>
    </source>
</evidence>
<dbReference type="AlphaFoldDB" id="A0A2T7G4X1"/>
<keyword evidence="3" id="KW-1185">Reference proteome</keyword>
<feature type="transmembrane region" description="Helical" evidence="1">
    <location>
        <begin position="80"/>
        <end position="98"/>
    </location>
</feature>
<name>A0A2T7G4X1_9RHOB</name>
<keyword evidence="1" id="KW-0472">Membrane</keyword>
<accession>A0A2T7G4X1</accession>
<reference evidence="2 3" key="1">
    <citation type="submission" date="2018-04" db="EMBL/GenBank/DDBJ databases">
        <title>Pelagivirga bohaiensis gen. nov., sp. nov., a bacterium isolated from the Bohai Sea.</title>
        <authorList>
            <person name="Ji X."/>
        </authorList>
    </citation>
    <scope>NUCLEOTIDE SEQUENCE [LARGE SCALE GENOMIC DNA]</scope>
    <source>
        <strain evidence="2 3">BH-SD19</strain>
    </source>
</reference>
<feature type="transmembrane region" description="Helical" evidence="1">
    <location>
        <begin position="104"/>
        <end position="124"/>
    </location>
</feature>
<keyword evidence="1" id="KW-0812">Transmembrane</keyword>
<proteinExistence type="predicted"/>
<comment type="caution">
    <text evidence="2">The sequence shown here is derived from an EMBL/GenBank/DDBJ whole genome shotgun (WGS) entry which is preliminary data.</text>
</comment>
<gene>
    <name evidence="2" type="ORF">DC366_13940</name>
</gene>
<evidence type="ECO:0000313" key="2">
    <source>
        <dbReference type="EMBL" id="PVA09483.1"/>
    </source>
</evidence>
<evidence type="ECO:0000313" key="3">
    <source>
        <dbReference type="Proteomes" id="UP000244446"/>
    </source>
</evidence>
<dbReference type="OrthoDB" id="7864447at2"/>
<protein>
    <submittedName>
        <fullName evidence="2">Uncharacterized protein</fullName>
    </submittedName>
</protein>
<keyword evidence="1" id="KW-1133">Transmembrane helix</keyword>
<dbReference type="RefSeq" id="WP_108692835.1">
    <property type="nucleotide sequence ID" value="NZ_QCYH01000008.1"/>
</dbReference>
<feature type="transmembrane region" description="Helical" evidence="1">
    <location>
        <begin position="56"/>
        <end position="73"/>
    </location>
</feature>
<organism evidence="2 3">
    <name type="scientific">Pelagivirga sediminicola</name>
    <dbReference type="NCBI Taxonomy" id="2170575"/>
    <lineage>
        <taxon>Bacteria</taxon>
        <taxon>Pseudomonadati</taxon>
        <taxon>Pseudomonadota</taxon>
        <taxon>Alphaproteobacteria</taxon>
        <taxon>Rhodobacterales</taxon>
        <taxon>Paracoccaceae</taxon>
        <taxon>Pelagivirga</taxon>
    </lineage>
</organism>
<dbReference type="Proteomes" id="UP000244446">
    <property type="component" value="Unassembled WGS sequence"/>
</dbReference>
<dbReference type="EMBL" id="QCYH01000008">
    <property type="protein sequence ID" value="PVA09483.1"/>
    <property type="molecule type" value="Genomic_DNA"/>
</dbReference>
<feature type="transmembrane region" description="Helical" evidence="1">
    <location>
        <begin position="29"/>
        <end position="50"/>
    </location>
</feature>